<comment type="catalytic activity">
    <reaction evidence="7">
        <text>a 2'-deoxycytidine in DNA + S-adenosyl-L-methionine = an N(4)-methyl-2'-deoxycytidine in DNA + S-adenosyl-L-homocysteine + H(+)</text>
        <dbReference type="Rhea" id="RHEA:16857"/>
        <dbReference type="Rhea" id="RHEA-COMP:11369"/>
        <dbReference type="Rhea" id="RHEA-COMP:13674"/>
        <dbReference type="ChEBI" id="CHEBI:15378"/>
        <dbReference type="ChEBI" id="CHEBI:57856"/>
        <dbReference type="ChEBI" id="CHEBI:59789"/>
        <dbReference type="ChEBI" id="CHEBI:85452"/>
        <dbReference type="ChEBI" id="CHEBI:137933"/>
        <dbReference type="EC" id="2.1.1.113"/>
    </reaction>
</comment>
<dbReference type="AlphaFoldDB" id="A0A9D1J3W1"/>
<dbReference type="InterPro" id="IPR002941">
    <property type="entry name" value="DNA_methylase_N4/N6"/>
</dbReference>
<dbReference type="InterPro" id="IPR017985">
    <property type="entry name" value="MeTrfase_CN4_CS"/>
</dbReference>
<organism evidence="10 11">
    <name type="scientific">Candidatus Onthousia excrementipullorum</name>
    <dbReference type="NCBI Taxonomy" id="2840884"/>
    <lineage>
        <taxon>Bacteria</taxon>
        <taxon>Bacillati</taxon>
        <taxon>Bacillota</taxon>
        <taxon>Bacilli</taxon>
        <taxon>Candidatus Onthousia</taxon>
    </lineage>
</organism>
<dbReference type="PANTHER" id="PTHR13370:SF3">
    <property type="entry name" value="TRNA (GUANINE(10)-N2)-METHYLTRANSFERASE HOMOLOG"/>
    <property type="match status" value="1"/>
</dbReference>
<evidence type="ECO:0000256" key="2">
    <source>
        <dbReference type="ARBA" id="ARBA00022603"/>
    </source>
</evidence>
<dbReference type="CDD" id="cd02440">
    <property type="entry name" value="AdoMet_MTases"/>
    <property type="match status" value="1"/>
</dbReference>
<dbReference type="GO" id="GO:0003677">
    <property type="term" value="F:DNA binding"/>
    <property type="evidence" value="ECO:0007669"/>
    <property type="project" value="UniProtKB-KW"/>
</dbReference>
<dbReference type="PRINTS" id="PR00508">
    <property type="entry name" value="S21N4MTFRASE"/>
</dbReference>
<sequence>MNEKGKYDKRNKLNDLTGKEWLKLTKSYWFSEKCKDDKIAYNHPAPFMVKDIEKLISMFTKKGMNVLDPFVGSGTTILASNNLDRIGYGIDLNEEYINLCEKRLENKNTYYLIQGDSNVELSKFDDEFFDYIVTSPPYHNILKNTASGLRSDNSKKGYRNGSRQGIEYYSDKKNDLGNQDTFEDFIKLLKKIMKKAYNKLKKGKYCSIIISDFTVEKKEVCVQSYIVRMMEDIGFEFVGTIALLQDNKPLYPFGYPYAYKINHHHQNIINFRK</sequence>
<dbReference type="Pfam" id="PF01555">
    <property type="entry name" value="N6_N4_Mtase"/>
    <property type="match status" value="2"/>
</dbReference>
<dbReference type="InterPro" id="IPR001091">
    <property type="entry name" value="RM_Methyltransferase"/>
</dbReference>
<dbReference type="GO" id="GO:0015667">
    <property type="term" value="F:site-specific DNA-methyltransferase (cytosine-N4-specific) activity"/>
    <property type="evidence" value="ECO:0007669"/>
    <property type="project" value="UniProtKB-EC"/>
</dbReference>
<feature type="domain" description="DNA methylase N-4/N-6" evidence="9">
    <location>
        <begin position="130"/>
        <end position="272"/>
    </location>
</feature>
<dbReference type="PROSITE" id="PS00093">
    <property type="entry name" value="N4_MTASE"/>
    <property type="match status" value="1"/>
</dbReference>
<evidence type="ECO:0000313" key="11">
    <source>
        <dbReference type="Proteomes" id="UP000824232"/>
    </source>
</evidence>
<dbReference type="GO" id="GO:0005737">
    <property type="term" value="C:cytoplasm"/>
    <property type="evidence" value="ECO:0007669"/>
    <property type="project" value="TreeGrafter"/>
</dbReference>
<dbReference type="InterPro" id="IPR029063">
    <property type="entry name" value="SAM-dependent_MTases_sf"/>
</dbReference>
<reference evidence="10" key="2">
    <citation type="journal article" date="2021" name="PeerJ">
        <title>Extensive microbial diversity within the chicken gut microbiome revealed by metagenomics and culture.</title>
        <authorList>
            <person name="Gilroy R."/>
            <person name="Ravi A."/>
            <person name="Getino M."/>
            <person name="Pursley I."/>
            <person name="Horton D.L."/>
            <person name="Alikhan N.F."/>
            <person name="Baker D."/>
            <person name="Gharbi K."/>
            <person name="Hall N."/>
            <person name="Watson M."/>
            <person name="Adriaenssens E.M."/>
            <person name="Foster-Nyarko E."/>
            <person name="Jarju S."/>
            <person name="Secka A."/>
            <person name="Antonio M."/>
            <person name="Oren A."/>
            <person name="Chaudhuri R.R."/>
            <person name="La Ragione R."/>
            <person name="Hildebrand F."/>
            <person name="Pallen M.J."/>
        </authorList>
    </citation>
    <scope>NUCLEOTIDE SEQUENCE</scope>
    <source>
        <strain evidence="10">CHK184-20233</strain>
    </source>
</reference>
<dbReference type="Gene3D" id="3.40.50.150">
    <property type="entry name" value="Vaccinia Virus protein VP39"/>
    <property type="match status" value="2"/>
</dbReference>
<name>A0A9D1J3W1_9FIRM</name>
<evidence type="ECO:0000256" key="3">
    <source>
        <dbReference type="ARBA" id="ARBA00022679"/>
    </source>
</evidence>
<evidence type="ECO:0000256" key="1">
    <source>
        <dbReference type="ARBA" id="ARBA00010203"/>
    </source>
</evidence>
<feature type="domain" description="DNA methylase N-4/N-6" evidence="9">
    <location>
        <begin position="5"/>
        <end position="101"/>
    </location>
</feature>
<dbReference type="SUPFAM" id="SSF53335">
    <property type="entry name" value="S-adenosyl-L-methionine-dependent methyltransferases"/>
    <property type="match status" value="2"/>
</dbReference>
<evidence type="ECO:0000256" key="5">
    <source>
        <dbReference type="ARBA" id="ARBA00022747"/>
    </source>
</evidence>
<keyword evidence="2 10" id="KW-0489">Methyltransferase</keyword>
<keyword evidence="3" id="KW-0808">Transferase</keyword>
<evidence type="ECO:0000256" key="7">
    <source>
        <dbReference type="ARBA" id="ARBA00049120"/>
    </source>
</evidence>
<evidence type="ECO:0000313" key="10">
    <source>
        <dbReference type="EMBL" id="HIR59559.1"/>
    </source>
</evidence>
<comment type="caution">
    <text evidence="10">The sequence shown here is derived from an EMBL/GenBank/DDBJ whole genome shotgun (WGS) entry which is preliminary data.</text>
</comment>
<accession>A0A9D1J3W1</accession>
<proteinExistence type="inferred from homology"/>
<protein>
    <recommendedName>
        <fullName evidence="8">Methyltransferase</fullName>
        <ecNumber evidence="8">2.1.1.-</ecNumber>
    </recommendedName>
</protein>
<comment type="similarity">
    <text evidence="1">Belongs to the N(4)/N(6)-methyltransferase family. N(4) subfamily.</text>
</comment>
<dbReference type="GO" id="GO:0009307">
    <property type="term" value="P:DNA restriction-modification system"/>
    <property type="evidence" value="ECO:0007669"/>
    <property type="project" value="UniProtKB-KW"/>
</dbReference>
<keyword evidence="5" id="KW-0680">Restriction system</keyword>
<reference evidence="10" key="1">
    <citation type="submission" date="2020-10" db="EMBL/GenBank/DDBJ databases">
        <authorList>
            <person name="Gilroy R."/>
        </authorList>
    </citation>
    <scope>NUCLEOTIDE SEQUENCE</scope>
    <source>
        <strain evidence="10">CHK184-20233</strain>
    </source>
</reference>
<dbReference type="GO" id="GO:0032259">
    <property type="term" value="P:methylation"/>
    <property type="evidence" value="ECO:0007669"/>
    <property type="project" value="UniProtKB-KW"/>
</dbReference>
<gene>
    <name evidence="10" type="ORF">IAB38_05860</name>
</gene>
<dbReference type="EMBL" id="DVHC01000060">
    <property type="protein sequence ID" value="HIR59559.1"/>
    <property type="molecule type" value="Genomic_DNA"/>
</dbReference>
<evidence type="ECO:0000256" key="4">
    <source>
        <dbReference type="ARBA" id="ARBA00022691"/>
    </source>
</evidence>
<dbReference type="GO" id="GO:0008170">
    <property type="term" value="F:N-methyltransferase activity"/>
    <property type="evidence" value="ECO:0007669"/>
    <property type="project" value="InterPro"/>
</dbReference>
<dbReference type="Proteomes" id="UP000824232">
    <property type="component" value="Unassembled WGS sequence"/>
</dbReference>
<evidence type="ECO:0000256" key="8">
    <source>
        <dbReference type="RuleBase" id="RU362026"/>
    </source>
</evidence>
<keyword evidence="6" id="KW-0238">DNA-binding</keyword>
<evidence type="ECO:0000259" key="9">
    <source>
        <dbReference type="Pfam" id="PF01555"/>
    </source>
</evidence>
<dbReference type="PANTHER" id="PTHR13370">
    <property type="entry name" value="RNA METHYLASE-RELATED"/>
    <property type="match status" value="1"/>
</dbReference>
<dbReference type="EC" id="2.1.1.-" evidence="8"/>
<keyword evidence="4" id="KW-0949">S-adenosyl-L-methionine</keyword>
<evidence type="ECO:0000256" key="6">
    <source>
        <dbReference type="ARBA" id="ARBA00023125"/>
    </source>
</evidence>